<reference evidence="2 3" key="1">
    <citation type="submission" date="2017-06" db="EMBL/GenBank/DDBJ databases">
        <authorList>
            <person name="Kim H.J."/>
            <person name="Triplett B.A."/>
        </authorList>
    </citation>
    <scope>NUCLEOTIDE SEQUENCE [LARGE SCALE GENOMIC DNA]</scope>
    <source>
        <strain evidence="2 3">CGMCC 4.1858</strain>
    </source>
</reference>
<dbReference type="Proteomes" id="UP000198280">
    <property type="component" value="Unassembled WGS sequence"/>
</dbReference>
<keyword evidence="3" id="KW-1185">Reference proteome</keyword>
<dbReference type="RefSeq" id="WP_089226366.1">
    <property type="nucleotide sequence ID" value="NZ_FZOF01000015.1"/>
</dbReference>
<evidence type="ECO:0000259" key="1">
    <source>
        <dbReference type="Pfam" id="PF12728"/>
    </source>
</evidence>
<dbReference type="InterPro" id="IPR041657">
    <property type="entry name" value="HTH_17"/>
</dbReference>
<accession>A0A239KBE4</accession>
<proteinExistence type="predicted"/>
<organism evidence="2 3">
    <name type="scientific">Actinacidiphila glaucinigra</name>
    <dbReference type="NCBI Taxonomy" id="235986"/>
    <lineage>
        <taxon>Bacteria</taxon>
        <taxon>Bacillati</taxon>
        <taxon>Actinomycetota</taxon>
        <taxon>Actinomycetes</taxon>
        <taxon>Kitasatosporales</taxon>
        <taxon>Streptomycetaceae</taxon>
        <taxon>Actinacidiphila</taxon>
    </lineage>
</organism>
<dbReference type="InterPro" id="IPR010093">
    <property type="entry name" value="SinI_DNA-bd"/>
</dbReference>
<sequence>MERDWLSVEQVADRLGLHVRTVRGYIRDGRLKAVRIGKQYRVAQADLDALTGAPAAPARHRVEVSAIVEVDGIGPAAADRLGTLLVAGAQMARDPHELARVRTAYDDERSRLKVVVLGGAAATADVLRTIDDVLGGENDMFPEEHTEHPEAGRD</sequence>
<protein>
    <submittedName>
        <fullName evidence="2">DNA binding domain-containing protein, excisionase family</fullName>
    </submittedName>
</protein>
<dbReference type="SUPFAM" id="SSF46955">
    <property type="entry name" value="Putative DNA-binding domain"/>
    <property type="match status" value="1"/>
</dbReference>
<dbReference type="Pfam" id="PF12728">
    <property type="entry name" value="HTH_17"/>
    <property type="match status" value="1"/>
</dbReference>
<evidence type="ECO:0000313" key="3">
    <source>
        <dbReference type="Proteomes" id="UP000198280"/>
    </source>
</evidence>
<dbReference type="InterPro" id="IPR009061">
    <property type="entry name" value="DNA-bd_dom_put_sf"/>
</dbReference>
<feature type="domain" description="Helix-turn-helix" evidence="1">
    <location>
        <begin position="5"/>
        <end position="49"/>
    </location>
</feature>
<evidence type="ECO:0000313" key="2">
    <source>
        <dbReference type="EMBL" id="SNT15058.1"/>
    </source>
</evidence>
<name>A0A239KBE4_9ACTN</name>
<dbReference type="EMBL" id="FZOF01000015">
    <property type="protein sequence ID" value="SNT15058.1"/>
    <property type="molecule type" value="Genomic_DNA"/>
</dbReference>
<gene>
    <name evidence="2" type="ORF">SAMN05216252_11581</name>
</gene>
<dbReference type="GO" id="GO:0003677">
    <property type="term" value="F:DNA binding"/>
    <property type="evidence" value="ECO:0007669"/>
    <property type="project" value="InterPro"/>
</dbReference>
<dbReference type="AlphaFoldDB" id="A0A239KBE4"/>
<dbReference type="NCBIfam" id="TIGR01764">
    <property type="entry name" value="excise"/>
    <property type="match status" value="1"/>
</dbReference>
<dbReference type="OrthoDB" id="3401953at2"/>